<evidence type="ECO:0000256" key="2">
    <source>
        <dbReference type="ARBA" id="ARBA00022723"/>
    </source>
</evidence>
<sequence>MSKTKVSLVFILVLFLAIPSFSQKAVKDLKFHHMQNYCWMRLAEIVPEVTDRAILPIGTVEAHGAVAIGADNFIPANLAEMIWSRCNALIVPPINHGSTGLSISQFPGAITVRPKVLEEYIYDVLKDLVRTGFKNILIINGHGGNIEPAKNAISRLHIETGAHFMIAEWWKLAFHAVNEVYGKKAQQSGHGDLEEAALVMAYDPELVDREMYKKLGKDNVGRADPDEGIVMMPEWATTIHPEKGEGYLNFDVKKAKEYTMKKAEYIASTFLEAVKRWEMMEGWK</sequence>
<evidence type="ECO:0000256" key="3">
    <source>
        <dbReference type="ARBA" id="ARBA00022801"/>
    </source>
</evidence>
<gene>
    <name evidence="5" type="ORF">LCGC14_0904140</name>
</gene>
<comment type="caution">
    <text evidence="5">The sequence shown here is derived from an EMBL/GenBank/DDBJ whole genome shotgun (WGS) entry which is preliminary data.</text>
</comment>
<dbReference type="EMBL" id="LAZR01002963">
    <property type="protein sequence ID" value="KKN23514.1"/>
    <property type="molecule type" value="Genomic_DNA"/>
</dbReference>
<dbReference type="AlphaFoldDB" id="A0A0F9P074"/>
<dbReference type="InterPro" id="IPR024087">
    <property type="entry name" value="Creatininase-like_sf"/>
</dbReference>
<evidence type="ECO:0008006" key="6">
    <source>
        <dbReference type="Google" id="ProtNLM"/>
    </source>
</evidence>
<evidence type="ECO:0000313" key="5">
    <source>
        <dbReference type="EMBL" id="KKN23514.1"/>
    </source>
</evidence>
<dbReference type="PANTHER" id="PTHR35005">
    <property type="entry name" value="3-DEHYDRO-SCYLLO-INOSOSE HYDROLASE"/>
    <property type="match status" value="1"/>
</dbReference>
<keyword evidence="2" id="KW-0479">Metal-binding</keyword>
<accession>A0A0F9P074</accession>
<evidence type="ECO:0000256" key="1">
    <source>
        <dbReference type="ARBA" id="ARBA00001947"/>
    </source>
</evidence>
<protein>
    <recommendedName>
        <fullName evidence="6">Creatininase</fullName>
    </recommendedName>
</protein>
<dbReference type="PANTHER" id="PTHR35005:SF1">
    <property type="entry name" value="2-AMINO-5-FORMYLAMINO-6-RIBOSYLAMINOPYRIMIDIN-4(3H)-ONE 5'-MONOPHOSPHATE DEFORMYLASE"/>
    <property type="match status" value="1"/>
</dbReference>
<keyword evidence="3" id="KW-0378">Hydrolase</keyword>
<dbReference type="GO" id="GO:0016811">
    <property type="term" value="F:hydrolase activity, acting on carbon-nitrogen (but not peptide) bonds, in linear amides"/>
    <property type="evidence" value="ECO:0007669"/>
    <property type="project" value="TreeGrafter"/>
</dbReference>
<dbReference type="GO" id="GO:0009231">
    <property type="term" value="P:riboflavin biosynthetic process"/>
    <property type="evidence" value="ECO:0007669"/>
    <property type="project" value="TreeGrafter"/>
</dbReference>
<reference evidence="5" key="1">
    <citation type="journal article" date="2015" name="Nature">
        <title>Complex archaea that bridge the gap between prokaryotes and eukaryotes.</title>
        <authorList>
            <person name="Spang A."/>
            <person name="Saw J.H."/>
            <person name="Jorgensen S.L."/>
            <person name="Zaremba-Niedzwiedzka K."/>
            <person name="Martijn J."/>
            <person name="Lind A.E."/>
            <person name="van Eijk R."/>
            <person name="Schleper C."/>
            <person name="Guy L."/>
            <person name="Ettema T.J."/>
        </authorList>
    </citation>
    <scope>NUCLEOTIDE SEQUENCE</scope>
</reference>
<proteinExistence type="predicted"/>
<keyword evidence="4" id="KW-0862">Zinc</keyword>
<comment type="cofactor">
    <cofactor evidence="1">
        <name>Zn(2+)</name>
        <dbReference type="ChEBI" id="CHEBI:29105"/>
    </cofactor>
</comment>
<dbReference type="Gene3D" id="3.40.50.10310">
    <property type="entry name" value="Creatininase"/>
    <property type="match status" value="1"/>
</dbReference>
<dbReference type="Pfam" id="PF02633">
    <property type="entry name" value="Creatininase"/>
    <property type="match status" value="1"/>
</dbReference>
<organism evidence="5">
    <name type="scientific">marine sediment metagenome</name>
    <dbReference type="NCBI Taxonomy" id="412755"/>
    <lineage>
        <taxon>unclassified sequences</taxon>
        <taxon>metagenomes</taxon>
        <taxon>ecological metagenomes</taxon>
    </lineage>
</organism>
<evidence type="ECO:0000256" key="4">
    <source>
        <dbReference type="ARBA" id="ARBA00022833"/>
    </source>
</evidence>
<name>A0A0F9P074_9ZZZZ</name>
<dbReference type="GO" id="GO:0046872">
    <property type="term" value="F:metal ion binding"/>
    <property type="evidence" value="ECO:0007669"/>
    <property type="project" value="UniProtKB-KW"/>
</dbReference>
<dbReference type="SUPFAM" id="SSF102215">
    <property type="entry name" value="Creatininase"/>
    <property type="match status" value="1"/>
</dbReference>
<dbReference type="InterPro" id="IPR003785">
    <property type="entry name" value="Creatininase/forma_Hydrolase"/>
</dbReference>